<sequence>MKNLLKEYIKKNNEITVFDFNNDQKQMCIEILKNVKNEKELQNVFQFLVQRVKTGFKFDIAPTTDSKSVVVLEYDKEKSFSNVLKTSENENTLIIGENYDALKNLLVLEREQGLSIIMM</sequence>
<evidence type="ECO:0000313" key="1">
    <source>
        <dbReference type="EMBL" id="AXE60506.1"/>
    </source>
</evidence>
<keyword evidence="1" id="KW-0378">Hydrolase</keyword>
<reference evidence="1 2" key="1">
    <citation type="submission" date="2018-05" db="EMBL/GenBank/DDBJ databases">
        <title>Annotation of the Mycoplasma phocidae genome.</title>
        <authorList>
            <person name="Brown D.R."/>
            <person name="Kutish G.F."/>
            <person name="Frasca S.Jr."/>
        </authorList>
    </citation>
    <scope>NUCLEOTIDE SEQUENCE [LARGE SCALE GENOMIC DNA]</scope>
    <source>
        <strain evidence="1 2">105</strain>
    </source>
</reference>
<dbReference type="REBASE" id="258679">
    <property type="entry name" value="M.Mph105ORF115P"/>
</dbReference>
<dbReference type="GO" id="GO:0004519">
    <property type="term" value="F:endonuclease activity"/>
    <property type="evidence" value="ECO:0007669"/>
    <property type="project" value="UniProtKB-KW"/>
</dbReference>
<keyword evidence="2" id="KW-1185">Reference proteome</keyword>
<organism evidence="1 2">
    <name type="scientific">[Mycoplasma] phocae</name>
    <dbReference type="NCBI Taxonomy" id="142651"/>
    <lineage>
        <taxon>Bacteria</taxon>
        <taxon>Bacillati</taxon>
        <taxon>Mycoplasmatota</taxon>
        <taxon>Mycoplasmoidales</taxon>
        <taxon>Metamycoplasmataceae</taxon>
        <taxon>Metamycoplasma</taxon>
    </lineage>
</organism>
<keyword evidence="1" id="KW-0540">Nuclease</keyword>
<protein>
    <submittedName>
        <fullName evidence="1">Type III restriction endonuclease subunit M</fullName>
    </submittedName>
</protein>
<dbReference type="Proteomes" id="UP000252477">
    <property type="component" value="Chromosome"/>
</dbReference>
<proteinExistence type="predicted"/>
<evidence type="ECO:0000313" key="2">
    <source>
        <dbReference type="Proteomes" id="UP000252477"/>
    </source>
</evidence>
<dbReference type="KEGG" id="mpho:DA803_00115"/>
<dbReference type="RefSeq" id="WP_114190627.1">
    <property type="nucleotide sequence ID" value="NZ_CP029295.1"/>
</dbReference>
<dbReference type="AlphaFoldDB" id="A0A2Z5IQQ1"/>
<name>A0A2Z5IQQ1_9BACT</name>
<gene>
    <name evidence="1" type="ORF">DA803_00115</name>
</gene>
<dbReference type="EMBL" id="CP029295">
    <property type="protein sequence ID" value="AXE60506.1"/>
    <property type="molecule type" value="Genomic_DNA"/>
</dbReference>
<dbReference type="OrthoDB" id="399537at2"/>
<accession>A0A2Z5IQQ1</accession>
<keyword evidence="1" id="KW-0255">Endonuclease</keyword>